<evidence type="ECO:0000313" key="2">
    <source>
        <dbReference type="Proteomes" id="UP001208689"/>
    </source>
</evidence>
<keyword evidence="1" id="KW-0378">Hydrolase</keyword>
<dbReference type="EC" id="3.1.26.11" evidence="1"/>
<proteinExistence type="predicted"/>
<dbReference type="InterPro" id="IPR036866">
    <property type="entry name" value="RibonucZ/Hydroxyglut_hydro"/>
</dbReference>
<accession>A0ABY6HP19</accession>
<name>A0ABY6HP19_9ARCH</name>
<sequence>MKLRFLGTSGYGITLTRNLPSIIIDGKILIDCGEGCLKSLFKFDYPLDQIQAIFVSHVHPDHILGLISLLFKWAFYTKNKNFKEIRMSPKIYVPEGYKSAIEQIIQVTFCPFENVNYQIRLIELPYIHENPLSLNFNTDKYSIDWIESIHHPKCYSFLFNGRLFYSGDSAPNKEFHNFIPAGTVIIHEASFDDSQKSLAHKLMHSTPQDAAMLASISKASQLILTHLPDLTEIEEEGFLKEAKKKFSNISVAHDGDLLSID</sequence>
<dbReference type="SUPFAM" id="SSF56281">
    <property type="entry name" value="Metallo-hydrolase/oxidoreductase"/>
    <property type="match status" value="1"/>
</dbReference>
<dbReference type="GO" id="GO:0042781">
    <property type="term" value="F:3'-tRNA processing endoribonuclease activity"/>
    <property type="evidence" value="ECO:0007669"/>
    <property type="project" value="UniProtKB-EC"/>
</dbReference>
<evidence type="ECO:0000313" key="1">
    <source>
        <dbReference type="EMBL" id="UYP45063.1"/>
    </source>
</evidence>
<protein>
    <submittedName>
        <fullName evidence="1">Ribonuclease Z</fullName>
        <ecNumber evidence="1">3.1.26.11</ecNumber>
    </submittedName>
</protein>
<dbReference type="PANTHER" id="PTHR46018:SF2">
    <property type="entry name" value="ZINC PHOSPHODIESTERASE ELAC PROTEIN 1"/>
    <property type="match status" value="1"/>
</dbReference>
<reference evidence="1" key="1">
    <citation type="submission" date="2022-09" db="EMBL/GenBank/DDBJ databases">
        <title>Actin cytoskeleton and complex cell architecture in an #Asgard archaeon.</title>
        <authorList>
            <person name="Ponce Toledo R.I."/>
            <person name="Schleper C."/>
            <person name="Rodrigues Oliveira T."/>
            <person name="Wollweber F."/>
            <person name="Xu J."/>
            <person name="Rittmann S."/>
            <person name="Klingl A."/>
            <person name="Pilhofer M."/>
        </authorList>
    </citation>
    <scope>NUCLEOTIDE SEQUENCE</scope>
    <source>
        <strain evidence="1">B-35</strain>
    </source>
</reference>
<dbReference type="Gene3D" id="3.60.15.10">
    <property type="entry name" value="Ribonuclease Z/Hydroxyacylglutathione hydrolase-like"/>
    <property type="match status" value="1"/>
</dbReference>
<dbReference type="EMBL" id="CP104013">
    <property type="protein sequence ID" value="UYP45063.1"/>
    <property type="molecule type" value="Genomic_DNA"/>
</dbReference>
<gene>
    <name evidence="1" type="ORF">NEF87_001348</name>
</gene>
<organism evidence="1 2">
    <name type="scientific">Candidatus Lokiarchaeum ossiferum</name>
    <dbReference type="NCBI Taxonomy" id="2951803"/>
    <lineage>
        <taxon>Archaea</taxon>
        <taxon>Promethearchaeati</taxon>
        <taxon>Promethearchaeota</taxon>
        <taxon>Promethearchaeia</taxon>
        <taxon>Promethearchaeales</taxon>
        <taxon>Promethearchaeaceae</taxon>
        <taxon>Candidatus Lokiarchaeum</taxon>
    </lineage>
</organism>
<dbReference type="PANTHER" id="PTHR46018">
    <property type="entry name" value="ZINC PHOSPHODIESTERASE ELAC PROTEIN 1"/>
    <property type="match status" value="1"/>
</dbReference>
<dbReference type="Pfam" id="PF23023">
    <property type="entry name" value="Anti-Pycsar_Apyc1"/>
    <property type="match status" value="1"/>
</dbReference>
<dbReference type="Proteomes" id="UP001208689">
    <property type="component" value="Chromosome"/>
</dbReference>
<keyword evidence="2" id="KW-1185">Reference proteome</keyword>